<proteinExistence type="inferred from homology"/>
<dbReference type="Gene3D" id="1.20.1250.20">
    <property type="entry name" value="MFS general substrate transporter like domains"/>
    <property type="match status" value="1"/>
</dbReference>
<keyword evidence="4 7" id="KW-0812">Transmembrane</keyword>
<dbReference type="InterPro" id="IPR018456">
    <property type="entry name" value="PTR2_symporter_CS"/>
</dbReference>
<evidence type="ECO:0000256" key="5">
    <source>
        <dbReference type="ARBA" id="ARBA00022989"/>
    </source>
</evidence>
<feature type="transmembrane region" description="Helical" evidence="8">
    <location>
        <begin position="192"/>
        <end position="209"/>
    </location>
</feature>
<feature type="transmembrane region" description="Helical" evidence="8">
    <location>
        <begin position="251"/>
        <end position="269"/>
    </location>
</feature>
<reference evidence="9 10" key="1">
    <citation type="journal article" date="2011" name="Science">
        <title>Comparative functional genomics of the fission yeasts.</title>
        <authorList>
            <person name="Rhind N."/>
            <person name="Chen Z."/>
            <person name="Yassour M."/>
            <person name="Thompson D.A."/>
            <person name="Haas B.J."/>
            <person name="Habib N."/>
            <person name="Wapinski I."/>
            <person name="Roy S."/>
            <person name="Lin M.F."/>
            <person name="Heiman D.I."/>
            <person name="Young S.K."/>
            <person name="Furuya K."/>
            <person name="Guo Y."/>
            <person name="Pidoux A."/>
            <person name="Chen H.M."/>
            <person name="Robbertse B."/>
            <person name="Goldberg J.M."/>
            <person name="Aoki K."/>
            <person name="Bayne E.H."/>
            <person name="Berlin A.M."/>
            <person name="Desjardins C.A."/>
            <person name="Dobbs E."/>
            <person name="Dukaj L."/>
            <person name="Fan L."/>
            <person name="FitzGerald M.G."/>
            <person name="French C."/>
            <person name="Gujja S."/>
            <person name="Hansen K."/>
            <person name="Keifenheim D."/>
            <person name="Levin J.Z."/>
            <person name="Mosher R.A."/>
            <person name="Mueller C.A."/>
            <person name="Pfiffner J."/>
            <person name="Priest M."/>
            <person name="Russ C."/>
            <person name="Smialowska A."/>
            <person name="Swoboda P."/>
            <person name="Sykes S.M."/>
            <person name="Vaughn M."/>
            <person name="Vengrova S."/>
            <person name="Yoder R."/>
            <person name="Zeng Q."/>
            <person name="Allshire R."/>
            <person name="Baulcombe D."/>
            <person name="Birren B.W."/>
            <person name="Brown W."/>
            <person name="Ekwall K."/>
            <person name="Kellis M."/>
            <person name="Leatherwood J."/>
            <person name="Levin H."/>
            <person name="Margalit H."/>
            <person name="Martienssen R."/>
            <person name="Nieduszynski C.A."/>
            <person name="Spatafora J.W."/>
            <person name="Friedman N."/>
            <person name="Dalgaard J.Z."/>
            <person name="Baumann P."/>
            <person name="Niki H."/>
            <person name="Regev A."/>
            <person name="Nusbaum C."/>
        </authorList>
    </citation>
    <scope>NUCLEOTIDE SEQUENCE [LARGE SCALE GENOMIC DNA]</scope>
    <source>
        <strain evidence="10">yFS286</strain>
    </source>
</reference>
<dbReference type="PROSITE" id="PS01023">
    <property type="entry name" value="PTR2_2"/>
    <property type="match status" value="1"/>
</dbReference>
<dbReference type="OMA" id="QMMGVWF"/>
<accession>S9PR34</accession>
<dbReference type="OrthoDB" id="8904098at2759"/>
<evidence type="ECO:0000256" key="1">
    <source>
        <dbReference type="ARBA" id="ARBA00004141"/>
    </source>
</evidence>
<dbReference type="Proteomes" id="UP000016088">
    <property type="component" value="Unassembled WGS sequence"/>
</dbReference>
<dbReference type="GeneID" id="25030808"/>
<dbReference type="FunFam" id="1.20.1250.20:FF:000085">
    <property type="entry name" value="MFS peptide transporter Ptr2"/>
    <property type="match status" value="1"/>
</dbReference>
<evidence type="ECO:0000313" key="9">
    <source>
        <dbReference type="EMBL" id="EPX71611.1"/>
    </source>
</evidence>
<feature type="transmembrane region" description="Helical" evidence="8">
    <location>
        <begin position="276"/>
        <end position="295"/>
    </location>
</feature>
<dbReference type="eggNOG" id="KOG1237">
    <property type="taxonomic scope" value="Eukaryota"/>
</dbReference>
<protein>
    <submittedName>
        <fullName evidence="9">PTR family peptide transporter</fullName>
    </submittedName>
</protein>
<feature type="transmembrane region" description="Helical" evidence="8">
    <location>
        <begin position="481"/>
        <end position="501"/>
    </location>
</feature>
<evidence type="ECO:0000256" key="4">
    <source>
        <dbReference type="ARBA" id="ARBA00022692"/>
    </source>
</evidence>
<dbReference type="PANTHER" id="PTHR11654">
    <property type="entry name" value="OLIGOPEPTIDE TRANSPORTER-RELATED"/>
    <property type="match status" value="1"/>
</dbReference>
<evidence type="ECO:0000256" key="7">
    <source>
        <dbReference type="RuleBase" id="RU003755"/>
    </source>
</evidence>
<feature type="transmembrane region" description="Helical" evidence="8">
    <location>
        <begin position="398"/>
        <end position="419"/>
    </location>
</feature>
<dbReference type="AlphaFoldDB" id="S9PR34"/>
<evidence type="ECO:0000313" key="10">
    <source>
        <dbReference type="Proteomes" id="UP000016088"/>
    </source>
</evidence>
<keyword evidence="6 8" id="KW-0472">Membrane</keyword>
<feature type="transmembrane region" description="Helical" evidence="8">
    <location>
        <begin position="513"/>
        <end position="537"/>
    </location>
</feature>
<keyword evidence="5 8" id="KW-1133">Transmembrane helix</keyword>
<dbReference type="InterPro" id="IPR000109">
    <property type="entry name" value="POT_fam"/>
</dbReference>
<dbReference type="Pfam" id="PF00854">
    <property type="entry name" value="PTR2"/>
    <property type="match status" value="1"/>
</dbReference>
<evidence type="ECO:0000256" key="8">
    <source>
        <dbReference type="SAM" id="Phobius"/>
    </source>
</evidence>
<dbReference type="GO" id="GO:0071916">
    <property type="term" value="F:dipeptide transmembrane transporter activity"/>
    <property type="evidence" value="ECO:0007669"/>
    <property type="project" value="EnsemblFungi"/>
</dbReference>
<dbReference type="EMBL" id="KE503208">
    <property type="protein sequence ID" value="EPX71611.1"/>
    <property type="molecule type" value="Genomic_DNA"/>
</dbReference>
<gene>
    <name evidence="9" type="ORF">SOCG_01828</name>
</gene>
<evidence type="ECO:0000256" key="3">
    <source>
        <dbReference type="ARBA" id="ARBA00022448"/>
    </source>
</evidence>
<name>S9PR34_SCHOY</name>
<feature type="transmembrane region" description="Helical" evidence="8">
    <location>
        <begin position="163"/>
        <end position="185"/>
    </location>
</feature>
<sequence length="623" mass="69586">MSTIPSNAAIDGAFDIISSTNSNEKNDIKKYPEEAIVIADEQSLYSQDSPEKPISEGIVVDGETYFSPTDEEFKTLKRVPSGVPFAAWVICVVELCERFAYYGLSVPFQNYMQFGPHDSTKGALSLGESGATGLSNFFQFWCYVTPVFSAFVADQFLGRYNTIWISAAIYFVGILILTCTAIPSVVDAGKSMGGFVVSLIIIGIGTGGIKSNVSPLMAEQLPKVPPYVKTLKNGNRVIVDPAISTSRVYMLFYWAINLGSLSVLATTNLERKTGFVYCYLLPLCVFIIPLVIVFTTKRIYKHTPPAGSIFVRVSQVFYLAIQNRFNFEATKPSYPDTKGKVALKNNWDDLFIDEFLRALRACKTFLFYPFYWVCYNQMTNNLISQAAQMDTGNVSNDIFQVFDSIAIIIFVPICDYGLYALLRRLRINFRPVARISVGFMFATAGMIYASVLQSKIYKTGPCYSHFTDTCTYNHINVWIQIPAYVLIAFSEIFAVITGYEYAYTKAPASMKSFISSLFLLTTAFGSILSICISSTAVDPKLTWMYAGIAITAFITGIAFFVCFHHYDNMEEDEKKLEYARDMQNRKQAVADEVAKSYSFEKAPTEGNPHDLETFAAVEESLRA</sequence>
<keyword evidence="3 7" id="KW-0813">Transport</keyword>
<dbReference type="SUPFAM" id="SSF103473">
    <property type="entry name" value="MFS general substrate transporter"/>
    <property type="match status" value="1"/>
</dbReference>
<dbReference type="RefSeq" id="XP_013020235.1">
    <property type="nucleotide sequence ID" value="XM_013164781.1"/>
</dbReference>
<feature type="transmembrane region" description="Helical" evidence="8">
    <location>
        <begin position="543"/>
        <end position="566"/>
    </location>
</feature>
<dbReference type="GO" id="GO:0031520">
    <property type="term" value="C:plasma membrane of cell tip"/>
    <property type="evidence" value="ECO:0007669"/>
    <property type="project" value="EnsemblFungi"/>
</dbReference>
<comment type="similarity">
    <text evidence="2 7">Belongs to the major facilitator superfamily. Proton-dependent oligopeptide transporter (POT/PTR) (TC 2.A.17) family.</text>
</comment>
<organism evidence="9 10">
    <name type="scientific">Schizosaccharomyces octosporus (strain yFS286)</name>
    <name type="common">Fission yeast</name>
    <name type="synonym">Octosporomyces octosporus</name>
    <dbReference type="NCBI Taxonomy" id="483514"/>
    <lineage>
        <taxon>Eukaryota</taxon>
        <taxon>Fungi</taxon>
        <taxon>Dikarya</taxon>
        <taxon>Ascomycota</taxon>
        <taxon>Taphrinomycotina</taxon>
        <taxon>Schizosaccharomycetes</taxon>
        <taxon>Schizosaccharomycetales</taxon>
        <taxon>Schizosaccharomycetaceae</taxon>
        <taxon>Schizosaccharomyces</taxon>
    </lineage>
</organism>
<dbReference type="HOGENOM" id="CLU_004790_4_2_1"/>
<dbReference type="GO" id="GO:0032153">
    <property type="term" value="C:cell division site"/>
    <property type="evidence" value="ECO:0007669"/>
    <property type="project" value="EnsemblFungi"/>
</dbReference>
<comment type="subcellular location">
    <subcellularLocation>
        <location evidence="1 7">Membrane</location>
        <topology evidence="1 7">Multi-pass membrane protein</topology>
    </subcellularLocation>
</comment>
<evidence type="ECO:0000256" key="2">
    <source>
        <dbReference type="ARBA" id="ARBA00005982"/>
    </source>
</evidence>
<dbReference type="GO" id="GO:0140206">
    <property type="term" value="P:dipeptide import across plasma membrane"/>
    <property type="evidence" value="ECO:0007669"/>
    <property type="project" value="EnsemblFungi"/>
</dbReference>
<feature type="transmembrane region" description="Helical" evidence="8">
    <location>
        <begin position="431"/>
        <end position="451"/>
    </location>
</feature>
<dbReference type="VEuPathDB" id="FungiDB:SOCG_01828"/>
<dbReference type="InterPro" id="IPR036259">
    <property type="entry name" value="MFS_trans_sf"/>
</dbReference>
<keyword evidence="10" id="KW-1185">Reference proteome</keyword>
<evidence type="ECO:0000256" key="6">
    <source>
        <dbReference type="ARBA" id="ARBA00023136"/>
    </source>
</evidence>